<keyword evidence="1" id="KW-0812">Transmembrane</keyword>
<organism evidence="2 3">
    <name type="scientific">Prosthecobacter dejongeii</name>
    <dbReference type="NCBI Taxonomy" id="48465"/>
    <lineage>
        <taxon>Bacteria</taxon>
        <taxon>Pseudomonadati</taxon>
        <taxon>Verrucomicrobiota</taxon>
        <taxon>Verrucomicrobiia</taxon>
        <taxon>Verrucomicrobiales</taxon>
        <taxon>Verrucomicrobiaceae</taxon>
        <taxon>Prosthecobacter</taxon>
    </lineage>
</organism>
<evidence type="ECO:0000313" key="2">
    <source>
        <dbReference type="EMBL" id="MBB5039473.1"/>
    </source>
</evidence>
<comment type="caution">
    <text evidence="2">The sequence shown here is derived from an EMBL/GenBank/DDBJ whole genome shotgun (WGS) entry which is preliminary data.</text>
</comment>
<feature type="transmembrane region" description="Helical" evidence="1">
    <location>
        <begin position="156"/>
        <end position="174"/>
    </location>
</feature>
<sequence length="216" mass="25712">MPTKPKFATIFTILRFAALAWFTWLMLRITLEYFPIRDDAAFLQIKQQYLGIQLWRTAFWIHVFTSMLALLAGFTQFFPTVLRRMPQIHRWMGRAYMINVCFITGPASLVMAFYANGGWSSRLAFILLAVSWMFTSALGWRTALQRDWTRHREWMLRSYALTLSAITLRVWKYSLVFLFEPRPMDLYRMVAWLGFVPNLLLVEWLIYRESTARLRP</sequence>
<feature type="transmembrane region" description="Helical" evidence="1">
    <location>
        <begin position="123"/>
        <end position="144"/>
    </location>
</feature>
<evidence type="ECO:0000313" key="3">
    <source>
        <dbReference type="Proteomes" id="UP000534294"/>
    </source>
</evidence>
<dbReference type="Pfam" id="PF10067">
    <property type="entry name" value="DUF2306"/>
    <property type="match status" value="1"/>
</dbReference>
<dbReference type="InterPro" id="IPR018750">
    <property type="entry name" value="DUF2306_membrane"/>
</dbReference>
<gene>
    <name evidence="2" type="ORF">HNQ64_003745</name>
</gene>
<keyword evidence="3" id="KW-1185">Reference proteome</keyword>
<dbReference type="EMBL" id="JACHIF010000008">
    <property type="protein sequence ID" value="MBB5039473.1"/>
    <property type="molecule type" value="Genomic_DNA"/>
</dbReference>
<keyword evidence="1" id="KW-1133">Transmembrane helix</keyword>
<protein>
    <submittedName>
        <fullName evidence="2">Uncharacterized protein</fullName>
    </submittedName>
</protein>
<feature type="transmembrane region" description="Helical" evidence="1">
    <location>
        <begin position="59"/>
        <end position="82"/>
    </location>
</feature>
<dbReference type="AlphaFoldDB" id="A0A7W7YNL0"/>
<feature type="transmembrane region" description="Helical" evidence="1">
    <location>
        <begin position="7"/>
        <end position="27"/>
    </location>
</feature>
<dbReference type="RefSeq" id="WP_184211271.1">
    <property type="nucleotide sequence ID" value="NZ_JACHIF010000008.1"/>
</dbReference>
<keyword evidence="1" id="KW-0472">Membrane</keyword>
<feature type="transmembrane region" description="Helical" evidence="1">
    <location>
        <begin position="186"/>
        <end position="207"/>
    </location>
</feature>
<evidence type="ECO:0000256" key="1">
    <source>
        <dbReference type="SAM" id="Phobius"/>
    </source>
</evidence>
<reference evidence="2 3" key="1">
    <citation type="submission" date="2020-08" db="EMBL/GenBank/DDBJ databases">
        <title>Genomic Encyclopedia of Type Strains, Phase IV (KMG-IV): sequencing the most valuable type-strain genomes for metagenomic binning, comparative biology and taxonomic classification.</title>
        <authorList>
            <person name="Goeker M."/>
        </authorList>
    </citation>
    <scope>NUCLEOTIDE SEQUENCE [LARGE SCALE GENOMIC DNA]</scope>
    <source>
        <strain evidence="2 3">DSM 12251</strain>
    </source>
</reference>
<proteinExistence type="predicted"/>
<name>A0A7W7YNL0_9BACT</name>
<accession>A0A7W7YNL0</accession>
<dbReference type="Proteomes" id="UP000534294">
    <property type="component" value="Unassembled WGS sequence"/>
</dbReference>
<feature type="transmembrane region" description="Helical" evidence="1">
    <location>
        <begin position="94"/>
        <end position="117"/>
    </location>
</feature>